<dbReference type="InterPro" id="IPR009061">
    <property type="entry name" value="DNA-bd_dom_put_sf"/>
</dbReference>
<dbReference type="EMBL" id="JBHLVF010000041">
    <property type="protein sequence ID" value="MFC0394313.1"/>
    <property type="molecule type" value="Genomic_DNA"/>
</dbReference>
<evidence type="ECO:0000313" key="3">
    <source>
        <dbReference type="EMBL" id="MFC0394313.1"/>
    </source>
</evidence>
<dbReference type="InterPro" id="IPR000551">
    <property type="entry name" value="MerR-type_HTH_dom"/>
</dbReference>
<sequence>MNETLYTVGRLAELTGTTIRTIQYYDKIGLLVAKRYGDKNSRLYNESDLVKLQQILFYRKLGLSLKEIQQNCLSYNNHQDLMRILEQQQEMLFRKEMEIKADMAVIGAILSTMTTDNDYNLEAIMKLTLHLNKSTILEYTNIAFDPKTTAAFQENDPDHDKTVEIYWRWKRLLLEAISLKYNGIKPDSDSGYRLGKKWAAFIHLATNDNKEMMEAYLRTNQQSESWPAEDKLLMDYCDDFIENAYHYYLRKEDLT</sequence>
<reference evidence="3 4" key="1">
    <citation type="submission" date="2024-09" db="EMBL/GenBank/DDBJ databases">
        <authorList>
            <person name="Sun Q."/>
            <person name="Mori K."/>
        </authorList>
    </citation>
    <scope>NUCLEOTIDE SEQUENCE [LARGE SCALE GENOMIC DNA]</scope>
    <source>
        <strain evidence="3 4">CCM 4839</strain>
    </source>
</reference>
<dbReference type="CDD" id="cd01106">
    <property type="entry name" value="HTH_TipAL-Mta"/>
    <property type="match status" value="1"/>
</dbReference>
<dbReference type="SUPFAM" id="SSF46955">
    <property type="entry name" value="Putative DNA-binding domain"/>
    <property type="match status" value="1"/>
</dbReference>
<protein>
    <submittedName>
        <fullName evidence="3">MerR family transcriptional regulator</fullName>
    </submittedName>
</protein>
<gene>
    <name evidence="3" type="ORF">ACFFJ8_23480</name>
</gene>
<name>A0ABV6JEH1_9BACL</name>
<dbReference type="PANTHER" id="PTHR30204">
    <property type="entry name" value="REDOX-CYCLING DRUG-SENSING TRANSCRIPTIONAL ACTIVATOR SOXR"/>
    <property type="match status" value="1"/>
</dbReference>
<dbReference type="SMART" id="SM00422">
    <property type="entry name" value="HTH_MERR"/>
    <property type="match status" value="1"/>
</dbReference>
<dbReference type="PROSITE" id="PS50937">
    <property type="entry name" value="HTH_MERR_2"/>
    <property type="match status" value="1"/>
</dbReference>
<evidence type="ECO:0000313" key="4">
    <source>
        <dbReference type="Proteomes" id="UP001589818"/>
    </source>
</evidence>
<feature type="domain" description="HTH merR-type" evidence="2">
    <location>
        <begin position="5"/>
        <end position="74"/>
    </location>
</feature>
<dbReference type="InterPro" id="IPR047057">
    <property type="entry name" value="MerR_fam"/>
</dbReference>
<evidence type="ECO:0000256" key="1">
    <source>
        <dbReference type="ARBA" id="ARBA00023125"/>
    </source>
</evidence>
<dbReference type="RefSeq" id="WP_204815468.1">
    <property type="nucleotide sequence ID" value="NZ_JANHOF010000001.1"/>
</dbReference>
<dbReference type="PANTHER" id="PTHR30204:SF96">
    <property type="entry name" value="CHROMOSOME-ANCHORING PROTEIN RACA"/>
    <property type="match status" value="1"/>
</dbReference>
<organism evidence="3 4">
    <name type="scientific">Paenibacillus mendelii</name>
    <dbReference type="NCBI Taxonomy" id="206163"/>
    <lineage>
        <taxon>Bacteria</taxon>
        <taxon>Bacillati</taxon>
        <taxon>Bacillota</taxon>
        <taxon>Bacilli</taxon>
        <taxon>Bacillales</taxon>
        <taxon>Paenibacillaceae</taxon>
        <taxon>Paenibacillus</taxon>
    </lineage>
</organism>
<keyword evidence="1" id="KW-0238">DNA-binding</keyword>
<dbReference type="Proteomes" id="UP001589818">
    <property type="component" value="Unassembled WGS sequence"/>
</dbReference>
<comment type="caution">
    <text evidence="3">The sequence shown here is derived from an EMBL/GenBank/DDBJ whole genome shotgun (WGS) entry which is preliminary data.</text>
</comment>
<dbReference type="Gene3D" id="1.10.1660.10">
    <property type="match status" value="1"/>
</dbReference>
<proteinExistence type="predicted"/>
<keyword evidence="4" id="KW-1185">Reference proteome</keyword>
<dbReference type="Pfam" id="PF13411">
    <property type="entry name" value="MerR_1"/>
    <property type="match status" value="1"/>
</dbReference>
<dbReference type="PRINTS" id="PR00040">
    <property type="entry name" value="HTHMERR"/>
</dbReference>
<evidence type="ECO:0000259" key="2">
    <source>
        <dbReference type="PROSITE" id="PS50937"/>
    </source>
</evidence>
<accession>A0ABV6JEH1</accession>